<gene>
    <name evidence="3" type="ORF">DRE_06685</name>
</gene>
<dbReference type="OrthoDB" id="10374477at2759"/>
<evidence type="ECO:0000313" key="3">
    <source>
        <dbReference type="EMBL" id="EWC44604.1"/>
    </source>
</evidence>
<evidence type="ECO:0008006" key="5">
    <source>
        <dbReference type="Google" id="ProtNLM"/>
    </source>
</evidence>
<evidence type="ECO:0000256" key="2">
    <source>
        <dbReference type="SAM" id="SignalP"/>
    </source>
</evidence>
<feature type="region of interest" description="Disordered" evidence="1">
    <location>
        <begin position="284"/>
        <end position="325"/>
    </location>
</feature>
<dbReference type="AlphaFoldDB" id="W7HN96"/>
<evidence type="ECO:0000313" key="4">
    <source>
        <dbReference type="Proteomes" id="UP000024837"/>
    </source>
</evidence>
<name>W7HN96_9PEZI</name>
<feature type="compositionally biased region" description="Pro residues" evidence="1">
    <location>
        <begin position="316"/>
        <end position="325"/>
    </location>
</feature>
<sequence>MLAVIIPVLLLSLNSFARAITIAISTRDGDTSYCLRDPGDSSPIATLEPCDDNNPAHRWRVAGTVSTRLEPTGYFVSTPFDGGAWLDGRIESQVTNRCIYAQQGPESSFRASTRIDRDGYQAFGLLYLADCNSNEPAGVADAMKIEINPFVYSLEFTSPTAPLPPTGANSTDDCPPGSSRSLLVPHIAPESNNVGMARWGCAKLSSSTISRIAQMDPSPRRDFVRRARDATECPNRLWTEMKEYNISLCQYYESNTPNHARDGICSELAGASSVILRAFKCDQDPVDKPAEPSPPTLNCSDFDDLDFPQRQVDPNRGPPSPCDRR</sequence>
<dbReference type="EMBL" id="KI966439">
    <property type="protein sequence ID" value="EWC44604.1"/>
    <property type="molecule type" value="Genomic_DNA"/>
</dbReference>
<feature type="chain" id="PRO_5004893579" description="Ricin B lectin domain-containing protein" evidence="2">
    <location>
        <begin position="20"/>
        <end position="325"/>
    </location>
</feature>
<proteinExistence type="predicted"/>
<evidence type="ECO:0000256" key="1">
    <source>
        <dbReference type="SAM" id="MobiDB-lite"/>
    </source>
</evidence>
<dbReference type="HOGENOM" id="CLU_855363_0_0_1"/>
<organism evidence="3 4">
    <name type="scientific">Drechslerella stenobrocha 248</name>
    <dbReference type="NCBI Taxonomy" id="1043628"/>
    <lineage>
        <taxon>Eukaryota</taxon>
        <taxon>Fungi</taxon>
        <taxon>Dikarya</taxon>
        <taxon>Ascomycota</taxon>
        <taxon>Pezizomycotina</taxon>
        <taxon>Orbiliomycetes</taxon>
        <taxon>Orbiliales</taxon>
        <taxon>Orbiliaceae</taxon>
        <taxon>Drechslerella</taxon>
    </lineage>
</organism>
<keyword evidence="2" id="KW-0732">Signal</keyword>
<reference evidence="3 4" key="1">
    <citation type="submission" date="2013-05" db="EMBL/GenBank/DDBJ databases">
        <title>Drechslerella stenobrocha genome reveals carnivorous origination and mechanical trapping mechanism of predatory fungi.</title>
        <authorList>
            <person name="Liu X."/>
            <person name="Zhang W."/>
            <person name="Liu K."/>
        </authorList>
    </citation>
    <scope>NUCLEOTIDE SEQUENCE [LARGE SCALE GENOMIC DNA]</scope>
    <source>
        <strain evidence="3 4">248</strain>
    </source>
</reference>
<protein>
    <recommendedName>
        <fullName evidence="5">Ricin B lectin domain-containing protein</fullName>
    </recommendedName>
</protein>
<keyword evidence="4" id="KW-1185">Reference proteome</keyword>
<dbReference type="Proteomes" id="UP000024837">
    <property type="component" value="Unassembled WGS sequence"/>
</dbReference>
<accession>W7HN96</accession>
<feature type="signal peptide" evidence="2">
    <location>
        <begin position="1"/>
        <end position="19"/>
    </location>
</feature>